<dbReference type="InterPro" id="IPR027417">
    <property type="entry name" value="P-loop_NTPase"/>
</dbReference>
<dbReference type="Pfam" id="PF13173">
    <property type="entry name" value="AAA_14"/>
    <property type="match status" value="1"/>
</dbReference>
<dbReference type="InterPro" id="IPR041682">
    <property type="entry name" value="AAA_14"/>
</dbReference>
<protein>
    <submittedName>
        <fullName evidence="2">Predicted ATPase, AAA+ superfamily</fullName>
    </submittedName>
</protein>
<gene>
    <name evidence="2" type="ORF">SAMN04488554_2960</name>
</gene>
<evidence type="ECO:0000259" key="1">
    <source>
        <dbReference type="Pfam" id="PF13173"/>
    </source>
</evidence>
<dbReference type="OrthoDB" id="9771844at2"/>
<dbReference type="PANTHER" id="PTHR33295:SF18">
    <property type="entry name" value="AAA+ ATPASE DOMAIN-CONTAINING PROTEIN"/>
    <property type="match status" value="1"/>
</dbReference>
<keyword evidence="3" id="KW-1185">Reference proteome</keyword>
<evidence type="ECO:0000313" key="2">
    <source>
        <dbReference type="EMBL" id="SEE80066.1"/>
    </source>
</evidence>
<sequence length="495" mass="54909">MVRYHRRMRDDEIRQKLVSSNPWWAAASLGKDATAWSTRHPALKGLASYDVGYRAPVLDDVATGPVTDRLVVLTGPRRIGKSVAVLQTVASLCARDDIDPRQVIHVPCDGMNLRDLRRVLVVARAQTAAIDRDELRLRVWLFDEITSIRGWSALFKGERDNTDFGFDTVVVTGSRWDKTEDITGNLIAGRSGSETRRRRMLLPMSFREFLGVSRYDLPQPAAGHPASLQSQEARRSLEELSFLVDDYDLAWQDYMSVGGFPRAVSEHIRNGLVSDQYLQDLEGWLQRDVDPDAGEESIPLLLEALATRATSPLAVNPTAIELGRSREALDTRLHRMVASFAVLRCPQRDDHGRLVPRTQSKHYLVDPLLAWMPSRLRAGALPPAMTALTEQTIGVHLARAIERLGNGRWIAGDTIGYGRTSNDKEIDLTPVSLPSPDGTVMSVALESKWVSQGWRGEGRILTGKYGRGILATKSVLDVSGPVWAVPAPMLALMLV</sequence>
<name>A0A1H5LSP9_9MICO</name>
<organism evidence="2 3">
    <name type="scientific">Ruania alba</name>
    <dbReference type="NCBI Taxonomy" id="648782"/>
    <lineage>
        <taxon>Bacteria</taxon>
        <taxon>Bacillati</taxon>
        <taxon>Actinomycetota</taxon>
        <taxon>Actinomycetes</taxon>
        <taxon>Micrococcales</taxon>
        <taxon>Ruaniaceae</taxon>
        <taxon>Ruania</taxon>
    </lineage>
</organism>
<dbReference type="AlphaFoldDB" id="A0A1H5LSP9"/>
<proteinExistence type="predicted"/>
<evidence type="ECO:0000313" key="3">
    <source>
        <dbReference type="Proteomes" id="UP000199220"/>
    </source>
</evidence>
<accession>A0A1H5LSP9</accession>
<reference evidence="3" key="1">
    <citation type="submission" date="2016-10" db="EMBL/GenBank/DDBJ databases">
        <authorList>
            <person name="Varghese N."/>
            <person name="Submissions S."/>
        </authorList>
    </citation>
    <scope>NUCLEOTIDE SEQUENCE [LARGE SCALE GENOMIC DNA]</scope>
    <source>
        <strain evidence="3">DSM 21368</strain>
    </source>
</reference>
<feature type="domain" description="AAA" evidence="1">
    <location>
        <begin position="68"/>
        <end position="210"/>
    </location>
</feature>
<dbReference type="PANTHER" id="PTHR33295">
    <property type="entry name" value="ATPASE"/>
    <property type="match status" value="1"/>
</dbReference>
<dbReference type="SUPFAM" id="SSF52540">
    <property type="entry name" value="P-loop containing nucleoside triphosphate hydrolases"/>
    <property type="match status" value="1"/>
</dbReference>
<dbReference type="Proteomes" id="UP000199220">
    <property type="component" value="Unassembled WGS sequence"/>
</dbReference>
<dbReference type="STRING" id="648782.SAMN04488554_2960"/>
<dbReference type="EMBL" id="FNTX01000002">
    <property type="protein sequence ID" value="SEE80066.1"/>
    <property type="molecule type" value="Genomic_DNA"/>
</dbReference>